<dbReference type="EMBL" id="MVIM01000025">
    <property type="protein sequence ID" value="ORB61372.1"/>
    <property type="molecule type" value="Genomic_DNA"/>
</dbReference>
<dbReference type="Proteomes" id="UP000192411">
    <property type="component" value="Unassembled WGS sequence"/>
</dbReference>
<dbReference type="InterPro" id="IPR045990">
    <property type="entry name" value="DUF5946"/>
</dbReference>
<comment type="caution">
    <text evidence="1">The sequence shown here is derived from an EMBL/GenBank/DDBJ whole genome shotgun (WGS) entry which is preliminary data.</text>
</comment>
<dbReference type="AlphaFoldDB" id="A0A1X0JEM6"/>
<reference evidence="1 2" key="1">
    <citation type="submission" date="2017-02" db="EMBL/GenBank/DDBJ databases">
        <title>The new phylogeny of genus Mycobacterium.</title>
        <authorList>
            <person name="Tortoli E."/>
            <person name="Trovato A."/>
            <person name="Cirillo D.M."/>
        </authorList>
    </citation>
    <scope>NUCLEOTIDE SEQUENCE [LARGE SCALE GENOMIC DNA]</scope>
    <source>
        <strain evidence="1 2">DSM 44338</strain>
    </source>
</reference>
<evidence type="ECO:0000313" key="2">
    <source>
        <dbReference type="Proteomes" id="UP000192411"/>
    </source>
</evidence>
<dbReference type="Pfam" id="PF19371">
    <property type="entry name" value="DUF5946"/>
    <property type="match status" value="1"/>
</dbReference>
<proteinExistence type="predicted"/>
<evidence type="ECO:0000313" key="1">
    <source>
        <dbReference type="EMBL" id="ORB61372.1"/>
    </source>
</evidence>
<protein>
    <submittedName>
        <fullName evidence="1">Uncharacterized protein</fullName>
    </submittedName>
</protein>
<keyword evidence="2" id="KW-1185">Reference proteome</keyword>
<organism evidence="1 2">
    <name type="scientific">Mycolicibacterium tusciae</name>
    <dbReference type="NCBI Taxonomy" id="75922"/>
    <lineage>
        <taxon>Bacteria</taxon>
        <taxon>Bacillati</taxon>
        <taxon>Actinomycetota</taxon>
        <taxon>Actinomycetes</taxon>
        <taxon>Mycobacteriales</taxon>
        <taxon>Mycobacteriaceae</taxon>
        <taxon>Mycolicibacterium</taxon>
    </lineage>
</organism>
<name>A0A1X0JEM6_9MYCO</name>
<dbReference type="OrthoDB" id="4638711at2"/>
<accession>A0A1X0JEM6</accession>
<gene>
    <name evidence="1" type="ORF">BST47_28145</name>
</gene>
<dbReference type="STRING" id="75922.BST47_28145"/>
<sequence>MLDYSDSRYGTVHHLTVATYMLQHGIYADGVTADAARFIIRHIDRPPDPYTMKELRRHTDGATKVVSPDSATSQRLQREWPYTIRDVDTSSEHTYRRTVRRWAKSVADQILELRDPLPGS</sequence>